<comment type="caution">
    <text evidence="2">The sequence shown here is derived from an EMBL/GenBank/DDBJ whole genome shotgun (WGS) entry which is preliminary data.</text>
</comment>
<gene>
    <name evidence="2" type="ORF">GGG17_05135</name>
</gene>
<accession>A0A6I3IBV4</accession>
<evidence type="ECO:0000256" key="1">
    <source>
        <dbReference type="SAM" id="MobiDB-lite"/>
    </source>
</evidence>
<evidence type="ECO:0000313" key="2">
    <source>
        <dbReference type="EMBL" id="MTB71362.1"/>
    </source>
</evidence>
<dbReference type="AlphaFoldDB" id="A0A6I3IBV4"/>
<sequence length="261" mass="27374">MATPRDRYRRSRREDSTPRDAGIYGLRRLPGPVSARFDGRSRATVDALVEGRDDDSLALVLRSVWSPIWSHCDWGAISGAEAFLALVAHGDVTALGTVSRAKRKRVLAALDDAGLTAAGTDAALLASTLQRLADDPAVISARAAADERRAAIRAARLITLVQARAAKAAAVAARKAARAAERDARAAFTKRLSGIPTSLLVNGQGQAWLDMTRRAVPDGLSPETAATAVEARLVKAGVKPETATGLAAKVVTAPPSRSCAL</sequence>
<feature type="region of interest" description="Disordered" evidence="1">
    <location>
        <begin position="1"/>
        <end position="21"/>
    </location>
</feature>
<proteinExistence type="predicted"/>
<protein>
    <submittedName>
        <fullName evidence="2">Uncharacterized protein</fullName>
    </submittedName>
</protein>
<name>A0A6I3IBV4_9MICO</name>
<evidence type="ECO:0000313" key="3">
    <source>
        <dbReference type="Proteomes" id="UP000431092"/>
    </source>
</evidence>
<dbReference type="RefSeq" id="WP_154592703.1">
    <property type="nucleotide sequence ID" value="NZ_WLVL01000019.1"/>
</dbReference>
<keyword evidence="3" id="KW-1185">Reference proteome</keyword>
<organism evidence="2 3">
    <name type="scientific">Arsenicicoccus cauae</name>
    <dbReference type="NCBI Taxonomy" id="2663847"/>
    <lineage>
        <taxon>Bacteria</taxon>
        <taxon>Bacillati</taxon>
        <taxon>Actinomycetota</taxon>
        <taxon>Actinomycetes</taxon>
        <taxon>Micrococcales</taxon>
        <taxon>Intrasporangiaceae</taxon>
        <taxon>Arsenicicoccus</taxon>
    </lineage>
</organism>
<dbReference type="Proteomes" id="UP000431092">
    <property type="component" value="Unassembled WGS sequence"/>
</dbReference>
<reference evidence="2 3" key="1">
    <citation type="submission" date="2019-11" db="EMBL/GenBank/DDBJ databases">
        <title>Whole genome sequencing identifies a novel species of the genus Arsenicicoccus isolated from human blood.</title>
        <authorList>
            <person name="Jeong J.H."/>
            <person name="Kweon O.J."/>
            <person name="Kim H.R."/>
            <person name="Kim T.-H."/>
            <person name="Ha S.-M."/>
            <person name="Lee M.-K."/>
        </authorList>
    </citation>
    <scope>NUCLEOTIDE SEQUENCE [LARGE SCALE GENOMIC DNA]</scope>
    <source>
        <strain evidence="2 3">MKL-02</strain>
    </source>
</reference>
<dbReference type="EMBL" id="WLVL01000019">
    <property type="protein sequence ID" value="MTB71362.1"/>
    <property type="molecule type" value="Genomic_DNA"/>
</dbReference>
<feature type="compositionally biased region" description="Basic and acidic residues" evidence="1">
    <location>
        <begin position="1"/>
        <end position="18"/>
    </location>
</feature>